<evidence type="ECO:0000313" key="3">
    <source>
        <dbReference type="Proteomes" id="UP000676336"/>
    </source>
</evidence>
<evidence type="ECO:0000313" key="2">
    <source>
        <dbReference type="EMBL" id="CAF5176058.1"/>
    </source>
</evidence>
<sequence length="62" mass="6385">MNLTDPVRVCRDCFAALDDTNKPTTAESPTKSATPISIQNGCRQANGTQNGTFNAGGGGGQK</sequence>
<proteinExistence type="predicted"/>
<organism evidence="2 3">
    <name type="scientific">Rotaria magnacalcarata</name>
    <dbReference type="NCBI Taxonomy" id="392030"/>
    <lineage>
        <taxon>Eukaryota</taxon>
        <taxon>Metazoa</taxon>
        <taxon>Spiralia</taxon>
        <taxon>Gnathifera</taxon>
        <taxon>Rotifera</taxon>
        <taxon>Eurotatoria</taxon>
        <taxon>Bdelloidea</taxon>
        <taxon>Philodinida</taxon>
        <taxon>Philodinidae</taxon>
        <taxon>Rotaria</taxon>
    </lineage>
</organism>
<feature type="non-terminal residue" evidence="2">
    <location>
        <position position="62"/>
    </location>
</feature>
<dbReference type="EMBL" id="CAJOBI010315433">
    <property type="protein sequence ID" value="CAF5176058.1"/>
    <property type="molecule type" value="Genomic_DNA"/>
</dbReference>
<reference evidence="2" key="1">
    <citation type="submission" date="2021-02" db="EMBL/GenBank/DDBJ databases">
        <authorList>
            <person name="Nowell W R."/>
        </authorList>
    </citation>
    <scope>NUCLEOTIDE SEQUENCE</scope>
</reference>
<evidence type="ECO:0000256" key="1">
    <source>
        <dbReference type="SAM" id="MobiDB-lite"/>
    </source>
</evidence>
<dbReference type="AlphaFoldDB" id="A0A8S3H447"/>
<gene>
    <name evidence="2" type="ORF">SMN809_LOCUS67468</name>
</gene>
<feature type="compositionally biased region" description="Polar residues" evidence="1">
    <location>
        <begin position="22"/>
        <end position="43"/>
    </location>
</feature>
<comment type="caution">
    <text evidence="2">The sequence shown here is derived from an EMBL/GenBank/DDBJ whole genome shotgun (WGS) entry which is preliminary data.</text>
</comment>
<name>A0A8S3H447_9BILA</name>
<feature type="region of interest" description="Disordered" evidence="1">
    <location>
        <begin position="19"/>
        <end position="62"/>
    </location>
</feature>
<accession>A0A8S3H447</accession>
<dbReference type="Proteomes" id="UP000676336">
    <property type="component" value="Unassembled WGS sequence"/>
</dbReference>
<protein>
    <submittedName>
        <fullName evidence="2">Uncharacterized protein</fullName>
    </submittedName>
</protein>